<dbReference type="EMBL" id="LDAU01000082">
    <property type="protein sequence ID" value="KRX07592.1"/>
    <property type="molecule type" value="Genomic_DNA"/>
</dbReference>
<dbReference type="SUPFAM" id="SSF52096">
    <property type="entry name" value="ClpP/crotonase"/>
    <property type="match status" value="1"/>
</dbReference>
<dbReference type="GO" id="GO:0004252">
    <property type="term" value="F:serine-type endopeptidase activity"/>
    <property type="evidence" value="ECO:0007669"/>
    <property type="project" value="InterPro"/>
</dbReference>
<evidence type="ECO:0000256" key="1">
    <source>
        <dbReference type="ARBA" id="ARBA00007039"/>
    </source>
</evidence>
<dbReference type="GO" id="GO:0006508">
    <property type="term" value="P:proteolysis"/>
    <property type="evidence" value="ECO:0007669"/>
    <property type="project" value="InterPro"/>
</dbReference>
<dbReference type="AlphaFoldDB" id="A0A0V0R0B2"/>
<evidence type="ECO:0000313" key="3">
    <source>
        <dbReference type="EMBL" id="KRX07592.1"/>
    </source>
</evidence>
<dbReference type="InParanoid" id="A0A0V0R0B2"/>
<dbReference type="GO" id="GO:0004176">
    <property type="term" value="F:ATP-dependent peptidase activity"/>
    <property type="evidence" value="ECO:0007669"/>
    <property type="project" value="InterPro"/>
</dbReference>
<dbReference type="Proteomes" id="UP000054937">
    <property type="component" value="Unassembled WGS sequence"/>
</dbReference>
<dbReference type="InterPro" id="IPR023562">
    <property type="entry name" value="ClpP/TepA"/>
</dbReference>
<evidence type="ECO:0008006" key="5">
    <source>
        <dbReference type="Google" id="ProtNLM"/>
    </source>
</evidence>
<gene>
    <name evidence="3" type="ORF">PPERSA_11141</name>
</gene>
<dbReference type="PANTHER" id="PTHR42987">
    <property type="entry name" value="PEPTIDASE S49"/>
    <property type="match status" value="1"/>
</dbReference>
<dbReference type="InterPro" id="IPR029045">
    <property type="entry name" value="ClpP/crotonase-like_dom_sf"/>
</dbReference>
<dbReference type="InterPro" id="IPR001907">
    <property type="entry name" value="ClpP"/>
</dbReference>
<organism evidence="3 4">
    <name type="scientific">Pseudocohnilembus persalinus</name>
    <name type="common">Ciliate</name>
    <dbReference type="NCBI Taxonomy" id="266149"/>
    <lineage>
        <taxon>Eukaryota</taxon>
        <taxon>Sar</taxon>
        <taxon>Alveolata</taxon>
        <taxon>Ciliophora</taxon>
        <taxon>Intramacronucleata</taxon>
        <taxon>Oligohymenophorea</taxon>
        <taxon>Scuticociliatia</taxon>
        <taxon>Philasterida</taxon>
        <taxon>Pseudocohnilembidae</taxon>
        <taxon>Pseudocohnilembus</taxon>
    </lineage>
</organism>
<protein>
    <recommendedName>
        <fullName evidence="5">Peptidase S49 domain-containing protein</fullName>
    </recommendedName>
</protein>
<dbReference type="PRINTS" id="PR00127">
    <property type="entry name" value="CLPPROTEASEP"/>
</dbReference>
<accession>A0A0V0R0B2</accession>
<comment type="caution">
    <text evidence="3">The sequence shown here is derived from an EMBL/GenBank/DDBJ whole genome shotgun (WGS) entry which is preliminary data.</text>
</comment>
<evidence type="ECO:0000313" key="4">
    <source>
        <dbReference type="Proteomes" id="UP000054937"/>
    </source>
</evidence>
<dbReference type="OrthoDB" id="284461at2759"/>
<name>A0A0V0R0B2_PSEPJ</name>
<proteinExistence type="inferred from homology"/>
<reference evidence="3 4" key="1">
    <citation type="journal article" date="2015" name="Sci. Rep.">
        <title>Genome of the facultative scuticociliatosis pathogen Pseudocohnilembus persalinus provides insight into its virulence through horizontal gene transfer.</title>
        <authorList>
            <person name="Xiong J."/>
            <person name="Wang G."/>
            <person name="Cheng J."/>
            <person name="Tian M."/>
            <person name="Pan X."/>
            <person name="Warren A."/>
            <person name="Jiang C."/>
            <person name="Yuan D."/>
            <person name="Miao W."/>
        </authorList>
    </citation>
    <scope>NUCLEOTIDE SEQUENCE [LARGE SCALE GENOMIC DNA]</scope>
    <source>
        <strain evidence="3">36N120E</strain>
    </source>
</reference>
<dbReference type="Pfam" id="PF00574">
    <property type="entry name" value="CLP_protease"/>
    <property type="match status" value="1"/>
</dbReference>
<keyword evidence="4" id="KW-1185">Reference proteome</keyword>
<comment type="similarity">
    <text evidence="1">Belongs to the peptidase S14 family.</text>
</comment>
<feature type="coiled-coil region" evidence="2">
    <location>
        <begin position="187"/>
        <end position="214"/>
    </location>
</feature>
<dbReference type="Gene3D" id="3.90.226.10">
    <property type="entry name" value="2-enoyl-CoA Hydratase, Chain A, domain 1"/>
    <property type="match status" value="1"/>
</dbReference>
<evidence type="ECO:0000256" key="2">
    <source>
        <dbReference type="SAM" id="Coils"/>
    </source>
</evidence>
<dbReference type="PANTHER" id="PTHR42987:SF4">
    <property type="entry name" value="PROTEASE SOHB-RELATED"/>
    <property type="match status" value="1"/>
</dbReference>
<sequence length="282" mass="33011">MQYLRQVKKYLRPNQIPIIKLDGIINETMFELVSRSVERLTYNRISALCLVVNCPGGSLPQSYLIVSKLRSLCDKLEIPFYTFGEDIAASSGYFILSSGTHVYADQSTQISCTIQHQYQDLYIDESKQKLKFDSNSFTHYSQVQDYNHILQEKDIGKKLPEINRNHNNYFIEHILKMRGSKLQYDNNQNVNENEQKQEKERQKLKQNNEKNNEKTVQNPNQQKFLSDLYSKERIIMGEEALNLGLIDGIGNYEQILTKQFPDCNLDYISFEVTSEIIKKDYY</sequence>
<keyword evidence="2" id="KW-0175">Coiled coil</keyword>